<sequence length="587" mass="64846">MACRSLRSLLRGLFLALSLIVSCQAKPDNVESRRLQDPEYLASRYEDLVELLVGAGISTLDDLTDDQSNSPQFQAAIWMVLDDARQVDFDRPEKVVQRYILATAFYALEGVGFWGNRLNFLSADHECKWYVSGYYFGRDNLQQFGVKCNNVGKVQALHFPSNYLRGQFPMDLAHLTDLEEFNVFNNPYLRSGFPSFFEGMANIKYIGLHYCDLEGTLPTWLGELTSLESLMLSNDLFTGPLPNMTNLVNLTHLYLDDNLLLGDLSVLSGLSNLRHLILEDNQFEGSLDESLVGSWENLEIFDVSGNNLTSSIPESIFTLPKLWVADLNGNLLSGTLPAVSEANTALEILTLGGNNLSGEVPSELGQFISMKQLDLSDNLLTSTIPSSLVNMVDLEFLYINQNPLAPDPIPDFLAEMTNLKELSLKDTARTGSIPHMIGNWGSMVFLDLDNNGLTGNIPASLGILTALQYLFLNRNELSGFVPSSLESLSNLAYFFIDQNNIIGSLDEIICGIDYQDIFVADCGGVAPDVTCYCCNICCSDADTGCNNQIWTSVVNPIWELGFELPGPQNTEGSQSYTISGFFGEPLP</sequence>
<name>A0A9N8DKF4_9STRA</name>
<evidence type="ECO:0000256" key="2">
    <source>
        <dbReference type="ARBA" id="ARBA00022737"/>
    </source>
</evidence>
<dbReference type="SUPFAM" id="SSF52047">
    <property type="entry name" value="RNI-like"/>
    <property type="match status" value="1"/>
</dbReference>
<dbReference type="OrthoDB" id="48557at2759"/>
<gene>
    <name evidence="4" type="ORF">SEMRO_132_G062610.1</name>
</gene>
<reference evidence="4" key="1">
    <citation type="submission" date="2020-06" db="EMBL/GenBank/DDBJ databases">
        <authorList>
            <consortium name="Plant Systems Biology data submission"/>
        </authorList>
    </citation>
    <scope>NUCLEOTIDE SEQUENCE</scope>
    <source>
        <strain evidence="4">D6</strain>
    </source>
</reference>
<protein>
    <submittedName>
        <fullName evidence="4">Leucine Rich Repeat</fullName>
    </submittedName>
</protein>
<dbReference type="AlphaFoldDB" id="A0A9N8DKF4"/>
<dbReference type="InterPro" id="IPR003591">
    <property type="entry name" value="Leu-rich_rpt_typical-subtyp"/>
</dbReference>
<dbReference type="EMBL" id="CAICTM010000131">
    <property type="protein sequence ID" value="CAB9502276.1"/>
    <property type="molecule type" value="Genomic_DNA"/>
</dbReference>
<dbReference type="PROSITE" id="PS51257">
    <property type="entry name" value="PROKAR_LIPOPROTEIN"/>
    <property type="match status" value="1"/>
</dbReference>
<feature type="chain" id="PRO_5040502743" evidence="3">
    <location>
        <begin position="26"/>
        <end position="587"/>
    </location>
</feature>
<proteinExistence type="predicted"/>
<accession>A0A9N8DKF4</accession>
<dbReference type="InterPro" id="IPR001611">
    <property type="entry name" value="Leu-rich_rpt"/>
</dbReference>
<dbReference type="InterPro" id="IPR053038">
    <property type="entry name" value="RLP_Defense"/>
</dbReference>
<evidence type="ECO:0000313" key="4">
    <source>
        <dbReference type="EMBL" id="CAB9502276.1"/>
    </source>
</evidence>
<evidence type="ECO:0000313" key="5">
    <source>
        <dbReference type="Proteomes" id="UP001153069"/>
    </source>
</evidence>
<keyword evidence="1" id="KW-0433">Leucine-rich repeat</keyword>
<dbReference type="InterPro" id="IPR032675">
    <property type="entry name" value="LRR_dom_sf"/>
</dbReference>
<keyword evidence="5" id="KW-1185">Reference proteome</keyword>
<dbReference type="Gene3D" id="3.80.10.10">
    <property type="entry name" value="Ribonuclease Inhibitor"/>
    <property type="match status" value="3"/>
</dbReference>
<dbReference type="Proteomes" id="UP001153069">
    <property type="component" value="Unassembled WGS sequence"/>
</dbReference>
<keyword evidence="2" id="KW-0677">Repeat</keyword>
<comment type="caution">
    <text evidence="4">The sequence shown here is derived from an EMBL/GenBank/DDBJ whole genome shotgun (WGS) entry which is preliminary data.</text>
</comment>
<dbReference type="PANTHER" id="PTHR48064">
    <property type="entry name" value="OS01G0750400 PROTEIN"/>
    <property type="match status" value="1"/>
</dbReference>
<dbReference type="SMART" id="SM00369">
    <property type="entry name" value="LRR_TYP"/>
    <property type="match status" value="4"/>
</dbReference>
<evidence type="ECO:0000256" key="1">
    <source>
        <dbReference type="ARBA" id="ARBA00022614"/>
    </source>
</evidence>
<keyword evidence="3" id="KW-0732">Signal</keyword>
<dbReference type="PANTHER" id="PTHR48064:SF6">
    <property type="entry name" value="RECEPTOR-LIKE PROTEIN KINASE 2"/>
    <property type="match status" value="1"/>
</dbReference>
<evidence type="ECO:0000256" key="3">
    <source>
        <dbReference type="SAM" id="SignalP"/>
    </source>
</evidence>
<feature type="signal peptide" evidence="3">
    <location>
        <begin position="1"/>
        <end position="25"/>
    </location>
</feature>
<organism evidence="4 5">
    <name type="scientific">Seminavis robusta</name>
    <dbReference type="NCBI Taxonomy" id="568900"/>
    <lineage>
        <taxon>Eukaryota</taxon>
        <taxon>Sar</taxon>
        <taxon>Stramenopiles</taxon>
        <taxon>Ochrophyta</taxon>
        <taxon>Bacillariophyta</taxon>
        <taxon>Bacillariophyceae</taxon>
        <taxon>Bacillariophycidae</taxon>
        <taxon>Naviculales</taxon>
        <taxon>Naviculaceae</taxon>
        <taxon>Seminavis</taxon>
    </lineage>
</organism>
<dbReference type="Pfam" id="PF00560">
    <property type="entry name" value="LRR_1"/>
    <property type="match status" value="5"/>
</dbReference>